<evidence type="ECO:0008006" key="4">
    <source>
        <dbReference type="Google" id="ProtNLM"/>
    </source>
</evidence>
<proteinExistence type="predicted"/>
<evidence type="ECO:0000313" key="3">
    <source>
        <dbReference type="Proteomes" id="UP000683000"/>
    </source>
</evidence>
<dbReference type="PANTHER" id="PTHR33096">
    <property type="entry name" value="CXC2 DOMAIN-CONTAINING PROTEIN"/>
    <property type="match status" value="1"/>
</dbReference>
<dbReference type="InterPro" id="IPR040521">
    <property type="entry name" value="KDZ"/>
</dbReference>
<reference evidence="2" key="1">
    <citation type="submission" date="2021-03" db="EMBL/GenBank/DDBJ databases">
        <title>Evolutionary innovations through gain and loss of genes in the ectomycorrhizal Boletales.</title>
        <authorList>
            <person name="Wu G."/>
            <person name="Miyauchi S."/>
            <person name="Morin E."/>
            <person name="Yang Z.-L."/>
            <person name="Xu J."/>
            <person name="Martin F.M."/>
        </authorList>
    </citation>
    <scope>NUCLEOTIDE SEQUENCE</scope>
    <source>
        <strain evidence="2">BR01</strain>
    </source>
</reference>
<dbReference type="PANTHER" id="PTHR33096:SF1">
    <property type="entry name" value="CXC1-LIKE CYSTEINE CLUSTER ASSOCIATED WITH KDZ TRANSPOSASES DOMAIN-CONTAINING PROTEIN"/>
    <property type="match status" value="1"/>
</dbReference>
<evidence type="ECO:0000256" key="1">
    <source>
        <dbReference type="SAM" id="MobiDB-lite"/>
    </source>
</evidence>
<keyword evidence="3" id="KW-1185">Reference proteome</keyword>
<dbReference type="Proteomes" id="UP000683000">
    <property type="component" value="Unassembled WGS sequence"/>
</dbReference>
<protein>
    <recommendedName>
        <fullName evidence="4">CxC2-like cysteine cluster KDZ transposase-associated domain-containing protein</fullName>
    </recommendedName>
</protein>
<feature type="region of interest" description="Disordered" evidence="1">
    <location>
        <begin position="15"/>
        <end position="38"/>
    </location>
</feature>
<dbReference type="OrthoDB" id="2505969at2759"/>
<organism evidence="2 3">
    <name type="scientific">Boletus reticuloceps</name>
    <dbReference type="NCBI Taxonomy" id="495285"/>
    <lineage>
        <taxon>Eukaryota</taxon>
        <taxon>Fungi</taxon>
        <taxon>Dikarya</taxon>
        <taxon>Basidiomycota</taxon>
        <taxon>Agaricomycotina</taxon>
        <taxon>Agaricomycetes</taxon>
        <taxon>Agaricomycetidae</taxon>
        <taxon>Boletales</taxon>
        <taxon>Boletineae</taxon>
        <taxon>Boletaceae</taxon>
        <taxon>Boletoideae</taxon>
        <taxon>Boletus</taxon>
    </lineage>
</organism>
<feature type="compositionally biased region" description="Acidic residues" evidence="1">
    <location>
        <begin position="24"/>
        <end position="35"/>
    </location>
</feature>
<accession>A0A8I2YVZ9</accession>
<dbReference type="EMBL" id="JAGFBS010000008">
    <property type="protein sequence ID" value="KAG6377662.1"/>
    <property type="molecule type" value="Genomic_DNA"/>
</dbReference>
<name>A0A8I2YVZ9_9AGAM</name>
<evidence type="ECO:0000313" key="2">
    <source>
        <dbReference type="EMBL" id="KAG6377662.1"/>
    </source>
</evidence>
<gene>
    <name evidence="2" type="ORF">JVT61DRAFT_14427</name>
</gene>
<comment type="caution">
    <text evidence="2">The sequence shown here is derived from an EMBL/GenBank/DDBJ whole genome shotgun (WGS) entry which is preliminary data.</text>
</comment>
<sequence length="519" mass="58974">MSALVAVYLDYQSRDTGDGLPPVDDNEPVDVDSEDNPTPVSLSDIELVDLFTCRNATLISQPHHIYPNETLIYHGYLGCSPIFPSVAILLRTLAAFQQAHRVCPRFTIQAQCKMLCHLHHALGHDGKDWHLQNSCPACCYCLKDEPQLDIEWLVSIDRNHSLKRWDKSNYGINEREDSRVAQSDFWIAPEEVDRFRCEAKARTDEADDWETEETSNTQFNCVNRWRNAGPEFRKKVLSVFCETGIFIASCQHHFVLLICDMIKSGKLAKYLLVTINHLLDVYGKNGGCAYDIGCATDVTLANSLLGPKAHALNLRLMVGAFHGHAHNWKCQLDWHPMYIQGTGHTEGEGCEHVFSASNDLARGTRHASRFHRHQAIEEHFGFWNEDKYNALKECAYFDSLKQPRVKDQLQICYVEALDELEERKLEWNAAHEAANYSLTSVAIGDLVTISKALTQARVRLDTTYSMLQNAQALAGQLQVQIGLEQPWKVGGEEYSQFKQDVLMGKYYHALDELERLVVM</sequence>
<dbReference type="Pfam" id="PF18758">
    <property type="entry name" value="KDZ"/>
    <property type="match status" value="1"/>
</dbReference>
<dbReference type="AlphaFoldDB" id="A0A8I2YVZ9"/>